<feature type="domain" description="Secretion system C-terminal sorting" evidence="2">
    <location>
        <begin position="518"/>
        <end position="587"/>
    </location>
</feature>
<feature type="signal peptide" evidence="1">
    <location>
        <begin position="1"/>
        <end position="22"/>
    </location>
</feature>
<dbReference type="NCBIfam" id="TIGR04183">
    <property type="entry name" value="Por_Secre_tail"/>
    <property type="match status" value="1"/>
</dbReference>
<proteinExistence type="predicted"/>
<name>A0A8J8FGJ4_9BACT</name>
<keyword evidence="1" id="KW-0732">Signal</keyword>
<dbReference type="SUPFAM" id="SSF101898">
    <property type="entry name" value="NHL repeat"/>
    <property type="match status" value="1"/>
</dbReference>
<protein>
    <submittedName>
        <fullName evidence="3">T9SS type A sorting domain-containing protein</fullName>
    </submittedName>
</protein>
<evidence type="ECO:0000259" key="2">
    <source>
        <dbReference type="Pfam" id="PF18962"/>
    </source>
</evidence>
<dbReference type="InterPro" id="IPR013431">
    <property type="entry name" value="Delta_60_rpt"/>
</dbReference>
<dbReference type="Proteomes" id="UP000598971">
    <property type="component" value="Unassembled WGS sequence"/>
</dbReference>
<dbReference type="Pfam" id="PF17164">
    <property type="entry name" value="DUF5122"/>
    <property type="match status" value="4"/>
</dbReference>
<keyword evidence="4" id="KW-1185">Reference proteome</keyword>
<dbReference type="Gene3D" id="2.60.40.10">
    <property type="entry name" value="Immunoglobulins"/>
    <property type="match status" value="1"/>
</dbReference>
<accession>A0A8J8FGJ4</accession>
<gene>
    <name evidence="3" type="ORF">GD597_16180</name>
</gene>
<evidence type="ECO:0000256" key="1">
    <source>
        <dbReference type="SAM" id="SignalP"/>
    </source>
</evidence>
<sequence>MHCMKSLLILLVLVNCIYISKAQTGTLDSSFGINGKVISETFKGRINGVAVQKDNKILIVGSGNYDDKGGFLIVRYNPDGNPDESFGNSGRVITTIAGAANEFLSVAVQSDGNIIASGYYSPSGSGSVDAVLIRYKSNGTLDSTFGNNGIVITNIARWDYPYDLTLQKDGKILIVGDKRINDNDNQTSFIARYNINGSLDEGFGINGIQLTTFNSLIKMRSIALTSDEKIIVGGTYGAGDAFILVSYLTNGAINPEFGNAGKATLSLSDGELDEIKIQVDGNILATGVERNNVIIARFTKSGGIDNTFSNDGFNDKVFESGFSDGKTILLQPDMKIIVAGNRSNNNGSFYTVCRFKLDGTLDSTFATNGIQLTSFDESTSTLVCNDAALQADGKIVLVGNLTEGFPPGIYAALARYNNDKGLGSNPQYVKIKHWLHHHGITWEDKPNNLINYYSIQSSTNGNAFTEVARIFNNQHGGTQTYTAANNATTNYRVAAVSNTGNIKYSNTLTLTATPAIQLYPNPAKNNLQIQGLPAGTTKLIVTDLSGNTSIIATTNSTVYSIHIAQLTSGNYLLHIKTANEVITKQFIKE</sequence>
<feature type="chain" id="PRO_5035239759" evidence="1">
    <location>
        <begin position="23"/>
        <end position="589"/>
    </location>
</feature>
<dbReference type="InterPro" id="IPR026444">
    <property type="entry name" value="Secre_tail"/>
</dbReference>
<evidence type="ECO:0000313" key="4">
    <source>
        <dbReference type="Proteomes" id="UP000598971"/>
    </source>
</evidence>
<reference evidence="3" key="1">
    <citation type="submission" date="2019-10" db="EMBL/GenBank/DDBJ databases">
        <title>Draft genome sequence of Panacibacter sp. KCS-6.</title>
        <authorList>
            <person name="Yim K.J."/>
        </authorList>
    </citation>
    <scope>NUCLEOTIDE SEQUENCE</scope>
    <source>
        <strain evidence="3">KCS-6</strain>
    </source>
</reference>
<dbReference type="AlphaFoldDB" id="A0A8J8FGJ4"/>
<dbReference type="NCBIfam" id="TIGR02608">
    <property type="entry name" value="delta_60_rpt"/>
    <property type="match status" value="7"/>
</dbReference>
<dbReference type="Pfam" id="PF18962">
    <property type="entry name" value="Por_Secre_tail"/>
    <property type="match status" value="1"/>
</dbReference>
<organism evidence="3 4">
    <name type="scientific">Limnovirga soli</name>
    <dbReference type="NCBI Taxonomy" id="2656915"/>
    <lineage>
        <taxon>Bacteria</taxon>
        <taxon>Pseudomonadati</taxon>
        <taxon>Bacteroidota</taxon>
        <taxon>Chitinophagia</taxon>
        <taxon>Chitinophagales</taxon>
        <taxon>Chitinophagaceae</taxon>
        <taxon>Limnovirga</taxon>
    </lineage>
</organism>
<dbReference type="EMBL" id="WHPF01000012">
    <property type="protein sequence ID" value="NNV57012.1"/>
    <property type="molecule type" value="Genomic_DNA"/>
</dbReference>
<evidence type="ECO:0000313" key="3">
    <source>
        <dbReference type="EMBL" id="NNV57012.1"/>
    </source>
</evidence>
<comment type="caution">
    <text evidence="3">The sequence shown here is derived from an EMBL/GenBank/DDBJ whole genome shotgun (WGS) entry which is preliminary data.</text>
</comment>
<dbReference type="InterPro" id="IPR013783">
    <property type="entry name" value="Ig-like_fold"/>
</dbReference>
<dbReference type="Gene3D" id="2.80.10.50">
    <property type="match status" value="2"/>
</dbReference>